<gene>
    <name evidence="1" type="ORF">Acr_00g0083920</name>
</gene>
<protein>
    <submittedName>
        <fullName evidence="1">Uncharacterized protein</fullName>
    </submittedName>
</protein>
<dbReference type="Proteomes" id="UP000585474">
    <property type="component" value="Unassembled WGS sequence"/>
</dbReference>
<dbReference type="AlphaFoldDB" id="A0A7J0DXK9"/>
<keyword evidence="2" id="KW-1185">Reference proteome</keyword>
<proteinExistence type="predicted"/>
<dbReference type="EMBL" id="BJWL01000410">
    <property type="protein sequence ID" value="GFS43138.1"/>
    <property type="molecule type" value="Genomic_DNA"/>
</dbReference>
<evidence type="ECO:0000313" key="2">
    <source>
        <dbReference type="Proteomes" id="UP000585474"/>
    </source>
</evidence>
<accession>A0A7J0DXK9</accession>
<name>A0A7J0DXK9_9ERIC</name>
<organism evidence="1 2">
    <name type="scientific">Actinidia rufa</name>
    <dbReference type="NCBI Taxonomy" id="165716"/>
    <lineage>
        <taxon>Eukaryota</taxon>
        <taxon>Viridiplantae</taxon>
        <taxon>Streptophyta</taxon>
        <taxon>Embryophyta</taxon>
        <taxon>Tracheophyta</taxon>
        <taxon>Spermatophyta</taxon>
        <taxon>Magnoliopsida</taxon>
        <taxon>eudicotyledons</taxon>
        <taxon>Gunneridae</taxon>
        <taxon>Pentapetalae</taxon>
        <taxon>asterids</taxon>
        <taxon>Ericales</taxon>
        <taxon>Actinidiaceae</taxon>
        <taxon>Actinidia</taxon>
    </lineage>
</organism>
<sequence>MSPMDVRGQKVSCTSESLLAAPHPGEDVGRMIAGYQPGRRGMAGSAAYSLTQRTARMSARRATVYQVTRWLARQGTLRAVDYNTRTVVLNELGRCRSNVGRQLTNVGRQLTAPSLD</sequence>
<evidence type="ECO:0000313" key="1">
    <source>
        <dbReference type="EMBL" id="GFS43138.1"/>
    </source>
</evidence>
<comment type="caution">
    <text evidence="1">The sequence shown here is derived from an EMBL/GenBank/DDBJ whole genome shotgun (WGS) entry which is preliminary data.</text>
</comment>
<reference evidence="2" key="1">
    <citation type="submission" date="2019-07" db="EMBL/GenBank/DDBJ databases">
        <title>De Novo Assembly of kiwifruit Actinidia rufa.</title>
        <authorList>
            <person name="Sugita-Konishi S."/>
            <person name="Sato K."/>
            <person name="Mori E."/>
            <person name="Abe Y."/>
            <person name="Kisaki G."/>
            <person name="Hamano K."/>
            <person name="Suezawa K."/>
            <person name="Otani M."/>
            <person name="Fukuda T."/>
            <person name="Manabe T."/>
            <person name="Gomi K."/>
            <person name="Tabuchi M."/>
            <person name="Akimitsu K."/>
            <person name="Kataoka I."/>
        </authorList>
    </citation>
    <scope>NUCLEOTIDE SEQUENCE [LARGE SCALE GENOMIC DNA]</scope>
    <source>
        <strain evidence="2">cv. Fuchu</strain>
    </source>
</reference>